<dbReference type="HOGENOM" id="CLU_1783323_0_0_0"/>
<dbReference type="PANTHER" id="PTHR43046">
    <property type="entry name" value="GDP-MANNOSE MANNOSYL HYDROLASE"/>
    <property type="match status" value="1"/>
</dbReference>
<dbReference type="AlphaFoldDB" id="F8L7C7"/>
<dbReference type="PRINTS" id="PR00502">
    <property type="entry name" value="NUDIXFAMILY"/>
</dbReference>
<evidence type="ECO:0000259" key="4">
    <source>
        <dbReference type="PROSITE" id="PS51462"/>
    </source>
</evidence>
<feature type="domain" description="Nudix hydrolase" evidence="4">
    <location>
        <begin position="6"/>
        <end position="147"/>
    </location>
</feature>
<comment type="similarity">
    <text evidence="3">Belongs to the Nudix hydrolase family.</text>
</comment>
<organism evidence="5 6">
    <name type="scientific">Simkania negevensis (strain ATCC VR-1471 / DSM 27360 / Z)</name>
    <dbReference type="NCBI Taxonomy" id="331113"/>
    <lineage>
        <taxon>Bacteria</taxon>
        <taxon>Pseudomonadati</taxon>
        <taxon>Chlamydiota</taxon>
        <taxon>Chlamydiia</taxon>
        <taxon>Parachlamydiales</taxon>
        <taxon>Simkaniaceae</taxon>
        <taxon>Simkania</taxon>
    </lineage>
</organism>
<evidence type="ECO:0000313" key="5">
    <source>
        <dbReference type="EMBL" id="CCB88653.1"/>
    </source>
</evidence>
<evidence type="ECO:0000256" key="3">
    <source>
        <dbReference type="RuleBase" id="RU003476"/>
    </source>
</evidence>
<evidence type="ECO:0000313" key="6">
    <source>
        <dbReference type="Proteomes" id="UP000000496"/>
    </source>
</evidence>
<comment type="cofactor">
    <cofactor evidence="1">
        <name>Mg(2+)</name>
        <dbReference type="ChEBI" id="CHEBI:18420"/>
    </cofactor>
</comment>
<dbReference type="KEGG" id="sng:SNE_A07760"/>
<keyword evidence="2 3" id="KW-0378">Hydrolase</keyword>
<proteinExistence type="inferred from homology"/>
<dbReference type="InterPro" id="IPR020084">
    <property type="entry name" value="NUDIX_hydrolase_CS"/>
</dbReference>
<dbReference type="STRING" id="331113.SNE_A07760"/>
<dbReference type="InterPro" id="IPR020476">
    <property type="entry name" value="Nudix_hydrolase"/>
</dbReference>
<dbReference type="RefSeq" id="WP_013943120.1">
    <property type="nucleotide sequence ID" value="NC_015713.1"/>
</dbReference>
<sequence length="155" mass="17561">MAKEDCFHLGVKALLFREKGEMLLLRLNPKKFDLTADGDQVIWDLPGGRINRGETPLDALRREIFEETGITEISEISPVTIDLTTIRVPTENGDCGVIYATYSCRLAQEETLSLSFEHLGYTWVVPEIAASLLPLDFPENLRAKLLDWNVERLEI</sequence>
<accession>F8L7C7</accession>
<dbReference type="Pfam" id="PF00293">
    <property type="entry name" value="NUDIX"/>
    <property type="match status" value="1"/>
</dbReference>
<dbReference type="CDD" id="cd04699">
    <property type="entry name" value="NUDIX_MutT_Nudt1"/>
    <property type="match status" value="1"/>
</dbReference>
<evidence type="ECO:0000256" key="1">
    <source>
        <dbReference type="ARBA" id="ARBA00001946"/>
    </source>
</evidence>
<dbReference type="InterPro" id="IPR000086">
    <property type="entry name" value="NUDIX_hydrolase_dom"/>
</dbReference>
<dbReference type="PANTHER" id="PTHR43046:SF14">
    <property type="entry name" value="MUTT_NUDIX FAMILY PROTEIN"/>
    <property type="match status" value="1"/>
</dbReference>
<dbReference type="InterPro" id="IPR015797">
    <property type="entry name" value="NUDIX_hydrolase-like_dom_sf"/>
</dbReference>
<reference evidence="5 6" key="2">
    <citation type="journal article" date="2011" name="Mol. Biol. Evol.">
        <title>Unity in variety--the pan-genome of the Chlamydiae.</title>
        <authorList>
            <person name="Collingro A."/>
            <person name="Tischler P."/>
            <person name="Weinmaier T."/>
            <person name="Penz T."/>
            <person name="Heinz E."/>
            <person name="Brunham R.C."/>
            <person name="Read T.D."/>
            <person name="Bavoil P.M."/>
            <person name="Sachse K."/>
            <person name="Kahane S."/>
            <person name="Friedman M.G."/>
            <person name="Rattei T."/>
            <person name="Myers G.S."/>
            <person name="Horn M."/>
        </authorList>
    </citation>
    <scope>NUCLEOTIDE SEQUENCE [LARGE SCALE GENOMIC DNA]</scope>
    <source>
        <strain evidence="6">ATCC VR-1471 / Z</strain>
    </source>
</reference>
<dbReference type="SUPFAM" id="SSF55811">
    <property type="entry name" value="Nudix"/>
    <property type="match status" value="1"/>
</dbReference>
<keyword evidence="6" id="KW-1185">Reference proteome</keyword>
<evidence type="ECO:0000256" key="2">
    <source>
        <dbReference type="ARBA" id="ARBA00022801"/>
    </source>
</evidence>
<dbReference type="eggNOG" id="COG1051">
    <property type="taxonomic scope" value="Bacteria"/>
</dbReference>
<gene>
    <name evidence="5" type="ordered locus">SNE_A07760</name>
</gene>
<dbReference type="EMBL" id="FR872582">
    <property type="protein sequence ID" value="CCB88653.1"/>
    <property type="molecule type" value="Genomic_DNA"/>
</dbReference>
<dbReference type="PROSITE" id="PS00893">
    <property type="entry name" value="NUDIX_BOX"/>
    <property type="match status" value="1"/>
</dbReference>
<name>F8L7C7_SIMNZ</name>
<reference key="1">
    <citation type="journal article" date="2011" name="Mol. Biol. Evol.">
        <title>Unity in variety -- the pan-genome of the Chlamydiae.</title>
        <authorList>
            <person name="Collingro A."/>
            <person name="Tischler P."/>
            <person name="Weinmaier T."/>
            <person name="Penz T."/>
            <person name="Heinz E."/>
            <person name="Brunham R.C."/>
            <person name="Read T.D."/>
            <person name="Bavoil P.M."/>
            <person name="Sachse K."/>
            <person name="Kahane S."/>
            <person name="Friedman M.G."/>
            <person name="Rattei T."/>
            <person name="Myers G.S.A."/>
            <person name="Horn M."/>
        </authorList>
    </citation>
    <scope>NUCLEOTIDE SEQUENCE</scope>
    <source>
        <strain>Z</strain>
    </source>
</reference>
<dbReference type="OrthoDB" id="9791228at2"/>
<dbReference type="Proteomes" id="UP000000496">
    <property type="component" value="Chromosome gsn.131"/>
</dbReference>
<dbReference type="PROSITE" id="PS51462">
    <property type="entry name" value="NUDIX"/>
    <property type="match status" value="1"/>
</dbReference>
<dbReference type="GO" id="GO:0016787">
    <property type="term" value="F:hydrolase activity"/>
    <property type="evidence" value="ECO:0007669"/>
    <property type="project" value="UniProtKB-KW"/>
</dbReference>
<dbReference type="Gene3D" id="3.90.79.10">
    <property type="entry name" value="Nucleoside Triphosphate Pyrophosphohydrolase"/>
    <property type="match status" value="1"/>
</dbReference>
<protein>
    <recommendedName>
        <fullName evidence="4">Nudix hydrolase domain-containing protein</fullName>
    </recommendedName>
</protein>